<evidence type="ECO:0000313" key="1">
    <source>
        <dbReference type="EMBL" id="CUH75594.1"/>
    </source>
</evidence>
<dbReference type="Proteomes" id="UP000054935">
    <property type="component" value="Unassembled WGS sequence"/>
</dbReference>
<dbReference type="AlphaFoldDB" id="A0A0P1G1E7"/>
<dbReference type="InterPro" id="IPR016084">
    <property type="entry name" value="Haem_Oase-like_multi-hlx"/>
</dbReference>
<proteinExistence type="predicted"/>
<reference evidence="1 2" key="1">
    <citation type="submission" date="2015-09" db="EMBL/GenBank/DDBJ databases">
        <authorList>
            <consortium name="Swine Surveillance"/>
        </authorList>
    </citation>
    <scope>NUCLEOTIDE SEQUENCE [LARGE SCALE GENOMIC DNA]</scope>
    <source>
        <strain evidence="1 2">CECT 7648</strain>
    </source>
</reference>
<keyword evidence="2" id="KW-1185">Reference proteome</keyword>
<evidence type="ECO:0000313" key="2">
    <source>
        <dbReference type="Proteomes" id="UP000054935"/>
    </source>
</evidence>
<name>A0A0P1G1E7_9RHOB</name>
<organism evidence="1 2">
    <name type="scientific">Tropicibacter naphthalenivorans</name>
    <dbReference type="NCBI Taxonomy" id="441103"/>
    <lineage>
        <taxon>Bacteria</taxon>
        <taxon>Pseudomonadati</taxon>
        <taxon>Pseudomonadota</taxon>
        <taxon>Alphaproteobacteria</taxon>
        <taxon>Rhodobacterales</taxon>
        <taxon>Roseobacteraceae</taxon>
        <taxon>Tropicibacter</taxon>
    </lineage>
</organism>
<accession>A0A0P1G1E7</accession>
<sequence length="213" mass="22869">MPMALAPRLDSAAPTHTHLFPAANDATVSQAIRTPAAERFRHVLRAAMIPHHDAAEFLFDRFMHDPETHMDWFLSTQLAATWAFVEPMRALAGDDLGQAMLAVLNALEADCARRGLTPTPVAPYQGSALAAAYVLLGARLGATMMQRHMESLGMTALPAFFTKLDGVGDAWKTVVERLDAIDPTSAEAATLTTDATAAFKIFELAATAAPPQD</sequence>
<gene>
    <name evidence="1" type="ORF">TRN7648_00519</name>
</gene>
<protein>
    <submittedName>
        <fullName evidence="1">Heme oxygenase</fullName>
    </submittedName>
</protein>
<dbReference type="STRING" id="441103.TRN7648_00519"/>
<dbReference type="SUPFAM" id="SSF48613">
    <property type="entry name" value="Heme oxygenase-like"/>
    <property type="match status" value="1"/>
</dbReference>
<dbReference type="EMBL" id="CYSE01000001">
    <property type="protein sequence ID" value="CUH75594.1"/>
    <property type="molecule type" value="Genomic_DNA"/>
</dbReference>
<dbReference type="Gene3D" id="1.20.910.10">
    <property type="entry name" value="Heme oxygenase-like"/>
    <property type="match status" value="1"/>
</dbReference>